<dbReference type="RefSeq" id="WP_093521100.1">
    <property type="nucleotide sequence ID" value="NZ_FOSK01000008.1"/>
</dbReference>
<keyword evidence="1" id="KW-0732">Signal</keyword>
<feature type="signal peptide" evidence="1">
    <location>
        <begin position="1"/>
        <end position="23"/>
    </location>
</feature>
<evidence type="ECO:0000313" key="2">
    <source>
        <dbReference type="EMBL" id="SFK73939.1"/>
    </source>
</evidence>
<dbReference type="EMBL" id="FOSK01000008">
    <property type="protein sequence ID" value="SFK73939.1"/>
    <property type="molecule type" value="Genomic_DNA"/>
</dbReference>
<comment type="caution">
    <text evidence="2">The sequence shown here is derived from an EMBL/GenBank/DDBJ whole genome shotgun (WGS) entry which is preliminary data.</text>
</comment>
<evidence type="ECO:0000256" key="1">
    <source>
        <dbReference type="SAM" id="SignalP"/>
    </source>
</evidence>
<protein>
    <recommendedName>
        <fullName evidence="4">VirK protein</fullName>
    </recommendedName>
</protein>
<organism evidence="2 3">
    <name type="scientific">Pseudovibrio ascidiaceicola</name>
    <dbReference type="NCBI Taxonomy" id="285279"/>
    <lineage>
        <taxon>Bacteria</taxon>
        <taxon>Pseudomonadati</taxon>
        <taxon>Pseudomonadota</taxon>
        <taxon>Alphaproteobacteria</taxon>
        <taxon>Hyphomicrobiales</taxon>
        <taxon>Stappiaceae</taxon>
        <taxon>Pseudovibrio</taxon>
    </lineage>
</organism>
<gene>
    <name evidence="2" type="ORF">SAMN04488518_108251</name>
</gene>
<reference evidence="2 3" key="1">
    <citation type="submission" date="2016-10" db="EMBL/GenBank/DDBJ databases">
        <authorList>
            <person name="Varghese N."/>
            <person name="Submissions S."/>
        </authorList>
    </citation>
    <scope>NUCLEOTIDE SEQUENCE [LARGE SCALE GENOMIC DNA]</scope>
    <source>
        <strain evidence="2 3">DSM 16392</strain>
    </source>
</reference>
<proteinExistence type="predicted"/>
<keyword evidence="3" id="KW-1185">Reference proteome</keyword>
<dbReference type="Proteomes" id="UP000199598">
    <property type="component" value="Unassembled WGS sequence"/>
</dbReference>
<sequence length="155" mass="16832">MKTALCTAVSLTALALTSISVDAMSLRLGHGDKSTTFSDLSLVNGSPDNGICARRYADDFTVKKHPNSLAEQRSFTTYEGHEIKMPHVSGSLETGLYSVENEYIITFPDTTQINPVRFQLMATGTIGETQSTGVCSDATYRGLIAMTLMKKTQLQ</sequence>
<accession>A0A1I4C0R3</accession>
<feature type="chain" id="PRO_5045979258" description="VirK protein" evidence="1">
    <location>
        <begin position="24"/>
        <end position="155"/>
    </location>
</feature>
<name>A0A1I4C0R3_9HYPH</name>
<evidence type="ECO:0000313" key="3">
    <source>
        <dbReference type="Proteomes" id="UP000199598"/>
    </source>
</evidence>
<evidence type="ECO:0008006" key="4">
    <source>
        <dbReference type="Google" id="ProtNLM"/>
    </source>
</evidence>